<feature type="region of interest" description="Disordered" evidence="1">
    <location>
        <begin position="1"/>
        <end position="30"/>
    </location>
</feature>
<reference evidence="2 3" key="1">
    <citation type="submission" date="2019-04" db="EMBL/GenBank/DDBJ databases">
        <title>Chromosome genome assembly for Takifugu flavidus.</title>
        <authorList>
            <person name="Xiao S."/>
        </authorList>
    </citation>
    <scope>NUCLEOTIDE SEQUENCE [LARGE SCALE GENOMIC DNA]</scope>
    <source>
        <strain evidence="2">HTHZ2018</strain>
        <tissue evidence="2">Muscle</tissue>
    </source>
</reference>
<evidence type="ECO:0000313" key="2">
    <source>
        <dbReference type="EMBL" id="TWW64892.1"/>
    </source>
</evidence>
<feature type="compositionally biased region" description="Polar residues" evidence="1">
    <location>
        <begin position="1"/>
        <end position="26"/>
    </location>
</feature>
<organism evidence="2 3">
    <name type="scientific">Takifugu flavidus</name>
    <name type="common">sansaifugu</name>
    <dbReference type="NCBI Taxonomy" id="433684"/>
    <lineage>
        <taxon>Eukaryota</taxon>
        <taxon>Metazoa</taxon>
        <taxon>Chordata</taxon>
        <taxon>Craniata</taxon>
        <taxon>Vertebrata</taxon>
        <taxon>Euteleostomi</taxon>
        <taxon>Actinopterygii</taxon>
        <taxon>Neopterygii</taxon>
        <taxon>Teleostei</taxon>
        <taxon>Neoteleostei</taxon>
        <taxon>Acanthomorphata</taxon>
        <taxon>Eupercaria</taxon>
        <taxon>Tetraodontiformes</taxon>
        <taxon>Tetradontoidea</taxon>
        <taxon>Tetraodontidae</taxon>
        <taxon>Takifugu</taxon>
    </lineage>
</organism>
<feature type="region of interest" description="Disordered" evidence="1">
    <location>
        <begin position="68"/>
        <end position="92"/>
    </location>
</feature>
<evidence type="ECO:0000313" key="3">
    <source>
        <dbReference type="Proteomes" id="UP000324091"/>
    </source>
</evidence>
<keyword evidence="3" id="KW-1185">Reference proteome</keyword>
<proteinExistence type="predicted"/>
<dbReference type="Proteomes" id="UP000324091">
    <property type="component" value="Chromosome 22"/>
</dbReference>
<evidence type="ECO:0000256" key="1">
    <source>
        <dbReference type="SAM" id="MobiDB-lite"/>
    </source>
</evidence>
<sequence length="103" mass="11606">METEALSHQNSKQGVRTHFPGTSTTRGGRLVARSVTLTDGNVRRYSEERGRRRESYSHAERSERWRPYIEKSFPPADPCGNVQRGDGKSTSPAQVLLFARGDE</sequence>
<comment type="caution">
    <text evidence="2">The sequence shown here is derived from an EMBL/GenBank/DDBJ whole genome shotgun (WGS) entry which is preliminary data.</text>
</comment>
<name>A0A5C6NBN9_9TELE</name>
<accession>A0A5C6NBN9</accession>
<gene>
    <name evidence="2" type="ORF">D4764_22G0005390</name>
</gene>
<protein>
    <submittedName>
        <fullName evidence="2">Uncharacterized protein</fullName>
    </submittedName>
</protein>
<dbReference type="AlphaFoldDB" id="A0A5C6NBN9"/>
<dbReference type="EMBL" id="RHFK02000015">
    <property type="protein sequence ID" value="TWW64892.1"/>
    <property type="molecule type" value="Genomic_DNA"/>
</dbReference>